<accession>A0A803QSS7</accession>
<dbReference type="Gramene" id="evm.model.ctgX8.10">
    <property type="protein sequence ID" value="cds.evm.model.ctgX8.10"/>
    <property type="gene ID" value="evm.TU.ctgX8.10"/>
</dbReference>
<reference evidence="3" key="1">
    <citation type="submission" date="2021-03" db="UniProtKB">
        <authorList>
            <consortium name="EnsemblPlants"/>
        </authorList>
    </citation>
    <scope>IDENTIFICATION</scope>
</reference>
<proteinExistence type="predicted"/>
<protein>
    <recommendedName>
        <fullName evidence="5">Reverse transcriptase zinc-binding domain-containing protein</fullName>
    </recommendedName>
</protein>
<evidence type="ECO:0008006" key="5">
    <source>
        <dbReference type="Google" id="ProtNLM"/>
    </source>
</evidence>
<dbReference type="PANTHER" id="PTHR47074:SF48">
    <property type="entry name" value="POLYNUCLEOTIDYL TRANSFERASE, RIBONUCLEASE H-LIKE SUPERFAMILY PROTEIN"/>
    <property type="match status" value="1"/>
</dbReference>
<dbReference type="Pfam" id="PF13456">
    <property type="entry name" value="RVT_3"/>
    <property type="match status" value="1"/>
</dbReference>
<dbReference type="InterPro" id="IPR002156">
    <property type="entry name" value="RNaseH_domain"/>
</dbReference>
<dbReference type="GO" id="GO:0004523">
    <property type="term" value="F:RNA-DNA hybrid ribonuclease activity"/>
    <property type="evidence" value="ECO:0007669"/>
    <property type="project" value="InterPro"/>
</dbReference>
<organism evidence="3 4">
    <name type="scientific">Cannabis sativa</name>
    <name type="common">Hemp</name>
    <name type="synonym">Marijuana</name>
    <dbReference type="NCBI Taxonomy" id="3483"/>
    <lineage>
        <taxon>Eukaryota</taxon>
        <taxon>Viridiplantae</taxon>
        <taxon>Streptophyta</taxon>
        <taxon>Embryophyta</taxon>
        <taxon>Tracheophyta</taxon>
        <taxon>Spermatophyta</taxon>
        <taxon>Magnoliopsida</taxon>
        <taxon>eudicotyledons</taxon>
        <taxon>Gunneridae</taxon>
        <taxon>Pentapetalae</taxon>
        <taxon>rosids</taxon>
        <taxon>fabids</taxon>
        <taxon>Rosales</taxon>
        <taxon>Cannabaceae</taxon>
        <taxon>Cannabis</taxon>
    </lineage>
</organism>
<evidence type="ECO:0000259" key="2">
    <source>
        <dbReference type="Pfam" id="PF13966"/>
    </source>
</evidence>
<feature type="domain" description="RNase H type-1" evidence="1">
    <location>
        <begin position="121"/>
        <end position="174"/>
    </location>
</feature>
<keyword evidence="4" id="KW-1185">Reference proteome</keyword>
<evidence type="ECO:0000313" key="3">
    <source>
        <dbReference type="EnsemblPlants" id="cds.evm.model.ctgX8.10"/>
    </source>
</evidence>
<dbReference type="EnsemblPlants" id="evm.model.ctgX8.10">
    <property type="protein sequence ID" value="cds.evm.model.ctgX8.10"/>
    <property type="gene ID" value="evm.TU.ctgX8.10"/>
</dbReference>
<dbReference type="InterPro" id="IPR052929">
    <property type="entry name" value="RNase_H-like_EbsB-rel"/>
</dbReference>
<name>A0A803QSS7_CANSA</name>
<dbReference type="AlphaFoldDB" id="A0A803QSS7"/>
<dbReference type="Pfam" id="PF13966">
    <property type="entry name" value="zf-RVT"/>
    <property type="match status" value="1"/>
</dbReference>
<dbReference type="PANTHER" id="PTHR47074">
    <property type="entry name" value="BNAC02G40300D PROTEIN"/>
    <property type="match status" value="1"/>
</dbReference>
<evidence type="ECO:0000259" key="1">
    <source>
        <dbReference type="Pfam" id="PF13456"/>
    </source>
</evidence>
<sequence length="309" mass="35330">MAFSSGAPTLPPLLASFFDPSLCLQLIEEGKEPSINKEKFIRLEQFATILWCIWSEQNKERHGTRPKPADALLYFAYSYLEEFHCARKDLKQSVACRSPANTSAAEEASWMNPPSGHLKLNTDATIDIRKQVSGFGVVVRNSLGDIVAATSIPFKGCFKPEIMEALALMHSLQWYIVAAGYKALHDQPVRVHWDKIVWNRFNIPKHSFIAWLVMLGKLKTKERLMRFGVIEEDLCLLCKDSSETIEHMFYSCTFSTNCLFKIKEWLCWEVTAVSLKTICRWLSKARCNGFKKKVYTAVVIALIYLIWCT</sequence>
<evidence type="ECO:0000313" key="4">
    <source>
        <dbReference type="Proteomes" id="UP000596661"/>
    </source>
</evidence>
<feature type="domain" description="Reverse transcriptase zinc-binding" evidence="2">
    <location>
        <begin position="175"/>
        <end position="256"/>
    </location>
</feature>
<dbReference type="Proteomes" id="UP000596661">
    <property type="component" value="Unassembled WGS sequence"/>
</dbReference>
<dbReference type="InterPro" id="IPR026960">
    <property type="entry name" value="RVT-Znf"/>
</dbReference>
<dbReference type="GO" id="GO:0003676">
    <property type="term" value="F:nucleic acid binding"/>
    <property type="evidence" value="ECO:0007669"/>
    <property type="project" value="InterPro"/>
</dbReference>